<protein>
    <submittedName>
        <fullName evidence="1">Uncharacterized protein</fullName>
    </submittedName>
</protein>
<dbReference type="Proteomes" id="UP001057868">
    <property type="component" value="Unassembled WGS sequence"/>
</dbReference>
<dbReference type="AlphaFoldDB" id="A0A9W5Y1Q8"/>
<evidence type="ECO:0000313" key="1">
    <source>
        <dbReference type="EMBL" id="GKU25101.1"/>
    </source>
</evidence>
<comment type="caution">
    <text evidence="1">The sequence shown here is derived from an EMBL/GenBank/DDBJ whole genome shotgun (WGS) entry which is preliminary data.</text>
</comment>
<dbReference type="RefSeq" id="WP_261852068.1">
    <property type="nucleotide sequence ID" value="NZ_BQXY01000002.1"/>
</dbReference>
<keyword evidence="2" id="KW-1185">Reference proteome</keyword>
<gene>
    <name evidence="1" type="ORF">CFOLD11_19270</name>
</gene>
<accession>A0A9W5Y1Q8</accession>
<proteinExistence type="predicted"/>
<evidence type="ECO:0000313" key="2">
    <source>
        <dbReference type="Proteomes" id="UP001057868"/>
    </source>
</evidence>
<name>A0A9W5Y1Q8_9CLOT</name>
<dbReference type="EMBL" id="BQXY01000002">
    <property type="protein sequence ID" value="GKU25101.1"/>
    <property type="molecule type" value="Genomic_DNA"/>
</dbReference>
<sequence length="54" mass="6175">MGIFLYLIGIISAYFIIKLAVKHAIEESLEDIRGTVKEAITGGLYEYKRRNQDN</sequence>
<organism evidence="1 2">
    <name type="scientific">Clostridium folliculivorans</name>
    <dbReference type="NCBI Taxonomy" id="2886038"/>
    <lineage>
        <taxon>Bacteria</taxon>
        <taxon>Bacillati</taxon>
        <taxon>Bacillota</taxon>
        <taxon>Clostridia</taxon>
        <taxon>Eubacteriales</taxon>
        <taxon>Clostridiaceae</taxon>
        <taxon>Clostridium</taxon>
    </lineage>
</organism>
<reference evidence="1" key="1">
    <citation type="journal article" date="2023" name="Int. J. Syst. Evol. Microbiol.">
        <title>&lt;i&gt;Clostridium folliculivorans&lt;/i&gt; sp. nov., isolated from soil samples of an organic paddy in Japan.</title>
        <authorList>
            <person name="Tazawa J."/>
            <person name="Kobayashi H."/>
            <person name="Tanizawa Y."/>
            <person name="Uchino A."/>
            <person name="Tanaka F."/>
            <person name="Urashima Y."/>
            <person name="Miura S."/>
            <person name="Sakamoto M."/>
            <person name="Ohkuma M."/>
            <person name="Tohno M."/>
        </authorList>
    </citation>
    <scope>NUCLEOTIDE SEQUENCE</scope>
    <source>
        <strain evidence="1">D1-1</strain>
    </source>
</reference>